<name>A0AAI8UVB6_CUPMC</name>
<evidence type="ECO:0000256" key="13">
    <source>
        <dbReference type="SAM" id="MobiDB-lite"/>
    </source>
</evidence>
<dbReference type="GO" id="GO:0003677">
    <property type="term" value="F:DNA binding"/>
    <property type="evidence" value="ECO:0007669"/>
    <property type="project" value="UniProtKB-KW"/>
</dbReference>
<proteinExistence type="inferred from homology"/>
<reference evidence="16" key="4">
    <citation type="journal article" date="2000" name="J. Bacteriol.">
        <title>Regulation of the cnr cobalt and nickel resistance determinant from Ralstonia sp. strain CH34.</title>
        <authorList>
            <person name="Grass G."/>
            <person name="Grosse C."/>
            <person name="Nies D.H."/>
        </authorList>
    </citation>
    <scope>NUCLEOTIDE SEQUENCE</scope>
    <source>
        <strain evidence="16">CH34</strain>
    </source>
</reference>
<keyword evidence="3 12" id="KW-0378">Hydrolase</keyword>
<feature type="domain" description="UvrD-like helicase C-terminal" evidence="15">
    <location>
        <begin position="306"/>
        <end position="557"/>
    </location>
</feature>
<dbReference type="InterPro" id="IPR000212">
    <property type="entry name" value="DNA_helicase_UvrD/REP"/>
</dbReference>
<dbReference type="GO" id="GO:0005524">
    <property type="term" value="F:ATP binding"/>
    <property type="evidence" value="ECO:0007669"/>
    <property type="project" value="UniProtKB-UniRule"/>
</dbReference>
<keyword evidence="6" id="KW-0238">DNA-binding</keyword>
<comment type="catalytic activity">
    <reaction evidence="11">
        <text>ATP + H2O = ADP + phosphate + H(+)</text>
        <dbReference type="Rhea" id="RHEA:13065"/>
        <dbReference type="ChEBI" id="CHEBI:15377"/>
        <dbReference type="ChEBI" id="CHEBI:15378"/>
        <dbReference type="ChEBI" id="CHEBI:30616"/>
        <dbReference type="ChEBI" id="CHEBI:43474"/>
        <dbReference type="ChEBI" id="CHEBI:456216"/>
        <dbReference type="EC" id="5.6.2.4"/>
    </reaction>
</comment>
<reference evidence="16" key="3">
    <citation type="journal article" date="1997" name="Plasmid">
        <title>Genetic and physical maps of the Alcaligenes eutrophus CH34 megaplasmid pMOL28 and its derivative pMOL50 obtained after temperature-induced mutagenesis and mortality.</title>
        <authorList>
            <person name="Taghavi S."/>
            <person name="Mergeay M."/>
            <person name="van der Lelie D."/>
        </authorList>
    </citation>
    <scope>NUCLEOTIDE SEQUENCE</scope>
    <source>
        <strain evidence="16">CH34</strain>
    </source>
</reference>
<dbReference type="InterPro" id="IPR014016">
    <property type="entry name" value="UvrD-like_ATP-bd"/>
</dbReference>
<keyword evidence="2 12" id="KW-0547">Nucleotide-binding</keyword>
<reference evidence="16" key="2">
    <citation type="journal article" date="1996" name="Mol. Gen. Genet.">
        <title>Identification of a partition and replication region in the Alcaligenes eutrophus megaplasmid pMOL28.</title>
        <authorList>
            <person name="Taghavi S."/>
            <person name="Provoost A."/>
            <person name="Mergeay M."/>
            <person name="van der Lelie D."/>
        </authorList>
    </citation>
    <scope>NUCLEOTIDE SEQUENCE</scope>
    <source>
        <strain evidence="16">CH34</strain>
    </source>
</reference>
<dbReference type="SUPFAM" id="SSF52540">
    <property type="entry name" value="P-loop containing nucleoside triphosphate hydrolases"/>
    <property type="match status" value="1"/>
</dbReference>
<dbReference type="InterPro" id="IPR014017">
    <property type="entry name" value="DNA_helicase_UvrD-like_C"/>
</dbReference>
<feature type="binding site" evidence="12">
    <location>
        <begin position="70"/>
        <end position="77"/>
    </location>
    <ligand>
        <name>ATP</name>
        <dbReference type="ChEBI" id="CHEBI:30616"/>
    </ligand>
</feature>
<dbReference type="PROSITE" id="PS51198">
    <property type="entry name" value="UVRD_HELICASE_ATP_BIND"/>
    <property type="match status" value="1"/>
</dbReference>
<evidence type="ECO:0000259" key="15">
    <source>
        <dbReference type="PROSITE" id="PS51217"/>
    </source>
</evidence>
<keyword evidence="16" id="KW-0614">Plasmid</keyword>
<dbReference type="PANTHER" id="PTHR11070">
    <property type="entry name" value="UVRD / RECB / PCRA DNA HELICASE FAMILY MEMBER"/>
    <property type="match status" value="1"/>
</dbReference>
<dbReference type="Gene3D" id="3.40.50.300">
    <property type="entry name" value="P-loop containing nucleotide triphosphate hydrolases"/>
    <property type="match status" value="2"/>
</dbReference>
<dbReference type="CDD" id="cd17932">
    <property type="entry name" value="DEXQc_UvrD"/>
    <property type="match status" value="1"/>
</dbReference>
<dbReference type="Gene3D" id="1.10.486.10">
    <property type="entry name" value="PCRA, domain 4"/>
    <property type="match status" value="1"/>
</dbReference>
<accession>A0AAI8UVB6</accession>
<keyword evidence="4 12" id="KW-0347">Helicase</keyword>
<evidence type="ECO:0000256" key="9">
    <source>
        <dbReference type="ARBA" id="ARBA00034808"/>
    </source>
</evidence>
<evidence type="ECO:0000259" key="14">
    <source>
        <dbReference type="PROSITE" id="PS51198"/>
    </source>
</evidence>
<evidence type="ECO:0000313" key="16">
    <source>
        <dbReference type="EMBL" id="CAI30150.1"/>
    </source>
</evidence>
<reference evidence="16" key="1">
    <citation type="journal article" date="1993" name="J. Bacteriol.">
        <title>Characterization of the inducible nickel and cobalt resistance determinant cnr from pMOL28 of Alcaligenes eutrophus CH34.</title>
        <authorList>
            <person name="Liesegang H."/>
            <person name="Lemke K."/>
            <person name="Siddiqui R.A."/>
            <person name="Schlegel H.G."/>
        </authorList>
    </citation>
    <scope>NUCLEOTIDE SEQUENCE</scope>
    <source>
        <strain evidence="16">CH34</strain>
    </source>
</reference>
<feature type="domain" description="UvrD-like helicase ATP-binding" evidence="14">
    <location>
        <begin position="49"/>
        <end position="305"/>
    </location>
</feature>
<reference evidence="16" key="6">
    <citation type="journal article" date="2002" name="Arch. Microbiol.">
        <title>New genes involved in chromate resistance in Ralstonia metallidurans strain CH34.</title>
        <authorList>
            <person name="Juhnke S."/>
            <person name="Peitzsch N."/>
            <person name="Hubener N."/>
            <person name="Grosse C."/>
            <person name="Nies D.H."/>
        </authorList>
    </citation>
    <scope>NUCLEOTIDE SEQUENCE</scope>
    <source>
        <strain evidence="16">CH34</strain>
    </source>
</reference>
<evidence type="ECO:0000256" key="3">
    <source>
        <dbReference type="ARBA" id="ARBA00022801"/>
    </source>
</evidence>
<comment type="similarity">
    <text evidence="1">Belongs to the helicase family. UvrD subfamily.</text>
</comment>
<dbReference type="AlphaFoldDB" id="A0AAI8UVB6"/>
<geneLocation type="plasmid" evidence="16">
    <name>pMOL28</name>
</geneLocation>
<keyword evidence="5 12" id="KW-0067">ATP-binding</keyword>
<evidence type="ECO:0000256" key="10">
    <source>
        <dbReference type="ARBA" id="ARBA00034923"/>
    </source>
</evidence>
<dbReference type="GO" id="GO:0000725">
    <property type="term" value="P:recombinational repair"/>
    <property type="evidence" value="ECO:0007669"/>
    <property type="project" value="TreeGrafter"/>
</dbReference>
<dbReference type="PANTHER" id="PTHR11070:SF2">
    <property type="entry name" value="ATP-DEPENDENT DNA HELICASE SRS2"/>
    <property type="match status" value="1"/>
</dbReference>
<dbReference type="GO" id="GO:0043138">
    <property type="term" value="F:3'-5' DNA helicase activity"/>
    <property type="evidence" value="ECO:0007669"/>
    <property type="project" value="UniProtKB-EC"/>
</dbReference>
<dbReference type="Pfam" id="PF13361">
    <property type="entry name" value="UvrD_C"/>
    <property type="match status" value="2"/>
</dbReference>
<comment type="catalytic activity">
    <reaction evidence="8">
        <text>Couples ATP hydrolysis with the unwinding of duplex DNA by translocating in the 3'-5' direction.</text>
        <dbReference type="EC" id="5.6.2.4"/>
    </reaction>
</comment>
<evidence type="ECO:0000256" key="4">
    <source>
        <dbReference type="ARBA" id="ARBA00022806"/>
    </source>
</evidence>
<evidence type="ECO:0000256" key="2">
    <source>
        <dbReference type="ARBA" id="ARBA00022741"/>
    </source>
</evidence>
<dbReference type="PROSITE" id="PS51217">
    <property type="entry name" value="UVRD_HELICASE_CTER"/>
    <property type="match status" value="1"/>
</dbReference>
<evidence type="ECO:0000256" key="12">
    <source>
        <dbReference type="PROSITE-ProRule" id="PRU00560"/>
    </source>
</evidence>
<evidence type="ECO:0000256" key="8">
    <source>
        <dbReference type="ARBA" id="ARBA00034617"/>
    </source>
</evidence>
<evidence type="ECO:0000256" key="11">
    <source>
        <dbReference type="ARBA" id="ARBA00048988"/>
    </source>
</evidence>
<evidence type="ECO:0000256" key="5">
    <source>
        <dbReference type="ARBA" id="ARBA00022840"/>
    </source>
</evidence>
<feature type="compositionally biased region" description="Polar residues" evidence="13">
    <location>
        <begin position="17"/>
        <end position="30"/>
    </location>
</feature>
<dbReference type="InterPro" id="IPR027417">
    <property type="entry name" value="P-loop_NTPase"/>
</dbReference>
<dbReference type="EMBL" id="X90708">
    <property type="protein sequence ID" value="CAI30150.1"/>
    <property type="molecule type" value="Genomic_DNA"/>
</dbReference>
<evidence type="ECO:0000256" key="6">
    <source>
        <dbReference type="ARBA" id="ARBA00023125"/>
    </source>
</evidence>
<evidence type="ECO:0000256" key="1">
    <source>
        <dbReference type="ARBA" id="ARBA00009922"/>
    </source>
</evidence>
<reference evidence="16" key="5">
    <citation type="journal article" date="2000" name="J. Bacteriol.">
        <title>Regulation of the cnr cobalt and nickel resistance determinant of Ralstonia eutropha (Alcaligenes eutrophus) CH34.</title>
        <authorList>
            <person name="Tibazarwa C."/>
            <person name="Wuertz S."/>
            <person name="Mergeay M."/>
            <person name="Wyns L."/>
            <person name="van Der Lelie D."/>
        </authorList>
    </citation>
    <scope>NUCLEOTIDE SEQUENCE</scope>
    <source>
        <strain evidence="16">CH34</strain>
    </source>
</reference>
<dbReference type="GO" id="GO:0016787">
    <property type="term" value="F:hydrolase activity"/>
    <property type="evidence" value="ECO:0007669"/>
    <property type="project" value="UniProtKB-UniRule"/>
</dbReference>
<protein>
    <recommendedName>
        <fullName evidence="9">DNA 3'-5' helicase</fullName>
        <ecNumber evidence="9">5.6.2.4</ecNumber>
    </recommendedName>
    <alternativeName>
        <fullName evidence="10">DNA 3'-5' helicase II</fullName>
    </alternativeName>
</protein>
<sequence length="621" mass="67996">MVPVCITAQVKQQAVGGTSSSLLAPSPTKSVNDHPRHSPHRVMSLAEVLEKLNPSQREVVDCRDHCVAVAVPGAGKTATIAAKAALLLSNPALTVGAVTFSKDAAIELRDRILKLAGPTAKKRLVAGTFHSLAYKQLGKNGGKLNDIVTDGVRAAIVGQILQERGIDWKVEDALASIERSKHHLDDPKPGTVDAQIFEAYQAALSRNGKIDFQDMLRMAVAGMLTGGIRPYSVHHLLVDEYQDCDSLQSRWTSLHAAAGSVVCVVGDDDQTIFGFRDALGYQGMEAFIKEFDARAIVLGKNYRSHSEILSAADKIIRNNAQRISKDLLAHRGSGGSVEFKRFDDEYKEAVAVVETLAPAIRAGKTAAVLARTNRILDPIEAVCRSHGVKYYRAAGKSILDRPEAALMGDMLELIQRAKLTGVDALLGYSGIGTLELQQLHAQEAAEGELISAPRKKDLVESGISEETAEKYRDFLKRLAEWRALYDREFHALTLDGVREWMLKYVTEDAGKRAINTCYDVLSQLNGPFVARLEYLRRRNNEPAADALVLTTMHASKGREWDSVAIVRAEETIVPDSESPESEERRLFYVAVTRARDCLFISTAKKNPTSRFVLEAGLSLTS</sequence>
<dbReference type="Pfam" id="PF00580">
    <property type="entry name" value="UvrD-helicase"/>
    <property type="match status" value="1"/>
</dbReference>
<organism evidence="16">
    <name type="scientific">Cupriavidus metallidurans (strain ATCC 43123 / DSM 2839 / NBRC 102507 / CH34)</name>
    <name type="common">Ralstonia metallidurans</name>
    <dbReference type="NCBI Taxonomy" id="266264"/>
    <lineage>
        <taxon>Bacteria</taxon>
        <taxon>Pseudomonadati</taxon>
        <taxon>Pseudomonadota</taxon>
        <taxon>Betaproteobacteria</taxon>
        <taxon>Burkholderiales</taxon>
        <taxon>Burkholderiaceae</taxon>
        <taxon>Cupriavidus</taxon>
    </lineage>
</organism>
<reference evidence="16" key="7">
    <citation type="submission" date="2004-10" db="EMBL/GenBank/DDBJ databases">
        <title>Sequence and features of the Ralstonia metallidurans CH34 heavy metal plasmids pMOL28 and pMOL30.</title>
        <authorList>
            <person name="van der Lelie D."/>
            <person name="Monchy S."/>
            <person name="Taghavi S."/>
            <person name="McCorkle S."/>
            <person name="Dunn J."/>
            <person name="Benotmane M."/>
            <person name="Vallaeys T."/>
            <person name="Lapidus A."/>
            <person name="Mergeay M."/>
        </authorList>
    </citation>
    <scope>NUCLEOTIDE SEQUENCE</scope>
    <source>
        <strain evidence="16">CH34</strain>
        <plasmid evidence="16">pMOL28</plasmid>
    </source>
</reference>
<feature type="region of interest" description="Disordered" evidence="13">
    <location>
        <begin position="17"/>
        <end position="38"/>
    </location>
</feature>
<evidence type="ECO:0000256" key="7">
    <source>
        <dbReference type="ARBA" id="ARBA00023235"/>
    </source>
</evidence>
<dbReference type="EC" id="5.6.2.4" evidence="9"/>
<keyword evidence="7" id="KW-0413">Isomerase</keyword>
<dbReference type="InterPro" id="IPR013986">
    <property type="entry name" value="DExx_box_DNA_helicase_dom_sf"/>
</dbReference>
<dbReference type="Gene3D" id="1.10.10.160">
    <property type="match status" value="1"/>
</dbReference>
<gene>
    <name evidence="16" type="primary">uvrD</name>
    <name evidence="16" type="ORF">RMe0004</name>
</gene>